<dbReference type="EMBL" id="CP088295">
    <property type="protein sequence ID" value="UUY04302.1"/>
    <property type="molecule type" value="Genomic_DNA"/>
</dbReference>
<reference evidence="2" key="1">
    <citation type="submission" date="2021-11" db="EMBL/GenBank/DDBJ databases">
        <title>Cultivation dependent microbiological survey of springs from the worlds oldest radium mine currently devoted to the extraction of radon-saturated water.</title>
        <authorList>
            <person name="Kapinusova G."/>
            <person name="Smrhova T."/>
            <person name="Strejcek M."/>
            <person name="Suman J."/>
            <person name="Jani K."/>
            <person name="Pajer P."/>
            <person name="Uhlik O."/>
        </authorList>
    </citation>
    <scope>NUCLEOTIDE SEQUENCE [LARGE SCALE GENOMIC DNA]</scope>
    <source>
        <strain evidence="2">J379</strain>
    </source>
</reference>
<dbReference type="Proteomes" id="UP001058860">
    <property type="component" value="Chromosome"/>
</dbReference>
<organism evidence="1 2">
    <name type="scientific">Svornostia abyssi</name>
    <dbReference type="NCBI Taxonomy" id="2898438"/>
    <lineage>
        <taxon>Bacteria</taxon>
        <taxon>Bacillati</taxon>
        <taxon>Actinomycetota</taxon>
        <taxon>Thermoleophilia</taxon>
        <taxon>Solirubrobacterales</taxon>
        <taxon>Baekduiaceae</taxon>
        <taxon>Svornostia</taxon>
    </lineage>
</organism>
<dbReference type="RefSeq" id="WP_353864787.1">
    <property type="nucleotide sequence ID" value="NZ_CP088295.1"/>
</dbReference>
<evidence type="ECO:0000313" key="1">
    <source>
        <dbReference type="EMBL" id="UUY04302.1"/>
    </source>
</evidence>
<accession>A0ABY5PIB3</accession>
<gene>
    <name evidence="1" type="ORF">LRS13_01860</name>
</gene>
<keyword evidence="2" id="KW-1185">Reference proteome</keyword>
<evidence type="ECO:0000313" key="2">
    <source>
        <dbReference type="Proteomes" id="UP001058860"/>
    </source>
</evidence>
<protein>
    <submittedName>
        <fullName evidence="1">Uncharacterized protein</fullName>
    </submittedName>
</protein>
<sequence length="160" mass="17662">MQYGIDHGYCDWSTAVGRAELELAGNYDQRVLALAIADGSWEALSILREMCGPISDRAETDAQRCWQFLVVAWIAEGHPEPGPDPAHEGAPRDEVLESVWVEFGYCDELSFAAPWGEQLGPGELPSEDPTRPRWPQIEPRVGAWLADEGAKLRSAFPEPG</sequence>
<name>A0ABY5PIB3_9ACTN</name>
<proteinExistence type="predicted"/>